<evidence type="ECO:0000313" key="3">
    <source>
        <dbReference type="Proteomes" id="UP000566995"/>
    </source>
</evidence>
<protein>
    <submittedName>
        <fullName evidence="2">Uncharacterized protein</fullName>
    </submittedName>
</protein>
<sequence>MPTVLQRIAASFRNLIGVQQPVAEPEVVISVPEPAGFVEDHLSDDEYDRLWDEQHKHQWPPEPDVYNSLTPEERQSQLELRQCGSAKEAPAVAVDFSQLTDVKSLAGDQAFERLCSPTTWEEYDQLPDGIRYMGKYFMPWDEFSSGFIVAISPRLPVNGGIVRVTKAWGDSDQPFQVRFKYDDTDKPDAVMGEFASVWDALAHAVVVRKECLEAVEKTCRASRGAVAGHLVDSVYWLGVDDENLLGTLKASRDPIADAGSDFTDYASEARPLSQETRDRIIAEIELNIDINFGFVKLHDGPYSDLQAPDVNELLEGPLTEDEPLENDYEAERAGSPSRQSKPRDEDPGLGF</sequence>
<evidence type="ECO:0000313" key="2">
    <source>
        <dbReference type="EMBL" id="MBB4867133.1"/>
    </source>
</evidence>
<feature type="region of interest" description="Disordered" evidence="1">
    <location>
        <begin position="312"/>
        <end position="351"/>
    </location>
</feature>
<feature type="compositionally biased region" description="Acidic residues" evidence="1">
    <location>
        <begin position="318"/>
        <end position="328"/>
    </location>
</feature>
<dbReference type="EMBL" id="JACHLI010000036">
    <property type="protein sequence ID" value="MBB4867133.1"/>
    <property type="molecule type" value="Genomic_DNA"/>
</dbReference>
<gene>
    <name evidence="2" type="ORF">HNP46_006044</name>
</gene>
<reference evidence="2 3" key="1">
    <citation type="submission" date="2020-08" db="EMBL/GenBank/DDBJ databases">
        <title>Functional genomics of gut bacteria from endangered species of beetles.</title>
        <authorList>
            <person name="Carlos-Shanley C."/>
        </authorList>
    </citation>
    <scope>NUCLEOTIDE SEQUENCE [LARGE SCALE GENOMIC DNA]</scope>
    <source>
        <strain evidence="2 3">S00179</strain>
    </source>
</reference>
<accession>A0A7W7KRF8</accession>
<proteinExistence type="predicted"/>
<evidence type="ECO:0000256" key="1">
    <source>
        <dbReference type="SAM" id="MobiDB-lite"/>
    </source>
</evidence>
<comment type="caution">
    <text evidence="2">The sequence shown here is derived from an EMBL/GenBank/DDBJ whole genome shotgun (WGS) entry which is preliminary data.</text>
</comment>
<dbReference type="Proteomes" id="UP000566995">
    <property type="component" value="Unassembled WGS sequence"/>
</dbReference>
<dbReference type="AlphaFoldDB" id="A0A7W7KRF8"/>
<organism evidence="2 3">
    <name type="scientific">Pseudomonas nitroreducens</name>
    <dbReference type="NCBI Taxonomy" id="46680"/>
    <lineage>
        <taxon>Bacteria</taxon>
        <taxon>Pseudomonadati</taxon>
        <taxon>Pseudomonadota</taxon>
        <taxon>Gammaproteobacteria</taxon>
        <taxon>Pseudomonadales</taxon>
        <taxon>Pseudomonadaceae</taxon>
        <taxon>Pseudomonas</taxon>
    </lineage>
</organism>
<dbReference type="RefSeq" id="WP_184596360.1">
    <property type="nucleotide sequence ID" value="NZ_JACHLI010000036.1"/>
</dbReference>
<name>A0A7W7KRF8_PSENT</name>
<feature type="compositionally biased region" description="Basic and acidic residues" evidence="1">
    <location>
        <begin position="341"/>
        <end position="351"/>
    </location>
</feature>